<dbReference type="EMBL" id="LGBR01000001">
    <property type="protein sequence ID" value="KOY53159.1"/>
    <property type="molecule type" value="Genomic_DNA"/>
</dbReference>
<dbReference type="InterPro" id="IPR011990">
    <property type="entry name" value="TPR-like_helical_dom_sf"/>
</dbReference>
<dbReference type="SUPFAM" id="SSF48452">
    <property type="entry name" value="TPR-like"/>
    <property type="match status" value="1"/>
</dbReference>
<dbReference type="STRING" id="1300348.I602_2719"/>
<dbReference type="PROSITE" id="PS51257">
    <property type="entry name" value="PROKAR_LIPOPROTEIN"/>
    <property type="match status" value="1"/>
</dbReference>
<reference evidence="4 6" key="2">
    <citation type="submission" date="2016-10" db="EMBL/GenBank/DDBJ databases">
        <authorList>
            <person name="Varghese N."/>
            <person name="Submissions S."/>
        </authorList>
    </citation>
    <scope>NUCLEOTIDE SEQUENCE [LARGE SCALE GENOMIC DNA]</scope>
    <source>
        <strain evidence="4 6">DSW-5</strain>
    </source>
</reference>
<protein>
    <submittedName>
        <fullName evidence="4">Outer membrane protein, YaiO family</fullName>
    </submittedName>
    <submittedName>
        <fullName evidence="3">TPR repeat-containing protein</fullName>
    </submittedName>
</protein>
<dbReference type="Gene3D" id="1.25.40.10">
    <property type="entry name" value="Tetratricopeptide repeat domain"/>
    <property type="match status" value="1"/>
</dbReference>
<dbReference type="Pfam" id="PF19413">
    <property type="entry name" value="YaiO"/>
    <property type="match status" value="1"/>
</dbReference>
<sequence length="426" mass="49015">MINKNTLVLIFFAIFIACPNKVLAQDKVFNGNPDTTFKTARELAFDGKRKQAQDSLKLILTKYPNYLDIRAFLASTYSWDGNYKEARKEFQYVLEKDEKRKTDWIAYIKNEQYAEKYFKALELSNKSLVIFPDDPDLVILKARSEVNRNNVDEAFLIISEALKLNPSNKELKEYKNSLENSLMFNTVGINVSTDYYDFDSDNGRANMYYSSISYARQTKYGSITARVNYTNRFETDNYQLEIDLYPRIATGLYAYVSGGFSNSPLNPTQRYGFELFKSLPKSLELSLGFRWLKFSTETTIYTGSLGWYTGNSYWAFRTYITPGEPGASKSGRLIYRKYASDADNYWTIEAGFGASLALDRFAPGFSGNEVFQLDSQALVLGYFFSTKNKKNLWGFNASMFREEKPFANGEYFVYPSLGVSYSVRFK</sequence>
<dbReference type="InterPro" id="IPR030887">
    <property type="entry name" value="Beta-barrel_YaiO"/>
</dbReference>
<dbReference type="AlphaFoldDB" id="A0A0M9CJ21"/>
<evidence type="ECO:0000313" key="3">
    <source>
        <dbReference type="EMBL" id="KOY53159.1"/>
    </source>
</evidence>
<keyword evidence="1" id="KW-0732">Signal</keyword>
<evidence type="ECO:0000313" key="6">
    <source>
        <dbReference type="Proteomes" id="UP000183071"/>
    </source>
</evidence>
<evidence type="ECO:0000313" key="4">
    <source>
        <dbReference type="EMBL" id="SEE57925.1"/>
    </source>
</evidence>
<evidence type="ECO:0000313" key="5">
    <source>
        <dbReference type="Proteomes" id="UP000037716"/>
    </source>
</evidence>
<keyword evidence="6" id="KW-1185">Reference proteome</keyword>
<dbReference type="Proteomes" id="UP000037716">
    <property type="component" value="Unassembled WGS sequence"/>
</dbReference>
<dbReference type="OrthoDB" id="742239at2"/>
<feature type="chain" id="PRO_5005833090" evidence="1">
    <location>
        <begin position="25"/>
        <end position="426"/>
    </location>
</feature>
<feature type="signal peptide" evidence="1">
    <location>
        <begin position="1"/>
        <end position="24"/>
    </location>
</feature>
<proteinExistence type="predicted"/>
<feature type="domain" description="YaiO beta-barrel" evidence="2">
    <location>
        <begin position="189"/>
        <end position="355"/>
    </location>
</feature>
<name>A0A0M9CJ21_9FLAO</name>
<dbReference type="RefSeq" id="WP_053975193.1">
    <property type="nucleotide sequence ID" value="NZ_FNUE01000002.1"/>
</dbReference>
<dbReference type="NCBIfam" id="TIGR04390">
    <property type="entry name" value="OMP_YaiO_dom"/>
    <property type="match status" value="1"/>
</dbReference>
<accession>A0A0M9CJ21</accession>
<evidence type="ECO:0000256" key="1">
    <source>
        <dbReference type="SAM" id="SignalP"/>
    </source>
</evidence>
<dbReference type="EMBL" id="FNUE01000002">
    <property type="protein sequence ID" value="SEE57925.1"/>
    <property type="molecule type" value="Genomic_DNA"/>
</dbReference>
<dbReference type="Proteomes" id="UP000183071">
    <property type="component" value="Unassembled WGS sequence"/>
</dbReference>
<gene>
    <name evidence="3" type="ORF">I602_2719</name>
    <name evidence="4" type="ORF">SAMN05444353_2498</name>
</gene>
<evidence type="ECO:0000259" key="2">
    <source>
        <dbReference type="Pfam" id="PF19413"/>
    </source>
</evidence>
<organism evidence="3 5">
    <name type="scientific">Polaribacter dokdonensis DSW-5</name>
    <dbReference type="NCBI Taxonomy" id="1300348"/>
    <lineage>
        <taxon>Bacteria</taxon>
        <taxon>Pseudomonadati</taxon>
        <taxon>Bacteroidota</taxon>
        <taxon>Flavobacteriia</taxon>
        <taxon>Flavobacteriales</taxon>
        <taxon>Flavobacteriaceae</taxon>
    </lineage>
</organism>
<dbReference type="PATRIC" id="fig|1300348.6.peg.2721"/>
<reference evidence="3 5" key="1">
    <citation type="submission" date="2015-07" db="EMBL/GenBank/DDBJ databases">
        <title>Genome of Polaribacter dokdonenesis DSW-5, isolated from seawater off Dokdo in Korea.</title>
        <authorList>
            <person name="Yoon K."/>
            <person name="Song J.Y."/>
            <person name="Kim J.F."/>
        </authorList>
    </citation>
    <scope>NUCLEOTIDE SEQUENCE [LARGE SCALE GENOMIC DNA]</scope>
    <source>
        <strain evidence="3 5">DSW-5</strain>
    </source>
</reference>
<comment type="caution">
    <text evidence="3">The sequence shown here is derived from an EMBL/GenBank/DDBJ whole genome shotgun (WGS) entry which is preliminary data.</text>
</comment>